<feature type="region of interest" description="Disordered" evidence="1">
    <location>
        <begin position="1"/>
        <end position="23"/>
    </location>
</feature>
<dbReference type="RefSeq" id="WP_165600292.1">
    <property type="nucleotide sequence ID" value="NZ_SORZ01000001.1"/>
</dbReference>
<reference evidence="2 3" key="1">
    <citation type="submission" date="2019-03" db="EMBL/GenBank/DDBJ databases">
        <title>The complete genome sequence of Neokomagataea sp. Jb2 NBRC113641.</title>
        <authorList>
            <person name="Chua K.-O."/>
            <person name="Chan K.-G."/>
            <person name="See-Too W.-S."/>
        </authorList>
    </citation>
    <scope>NUCLEOTIDE SEQUENCE [LARGE SCALE GENOMIC DNA]</scope>
    <source>
        <strain evidence="2 3">Jb2</strain>
    </source>
</reference>
<accession>A0A506URA5</accession>
<comment type="caution">
    <text evidence="2">The sequence shown here is derived from an EMBL/GenBank/DDBJ whole genome shotgun (WGS) entry which is preliminary data.</text>
</comment>
<evidence type="ECO:0000313" key="2">
    <source>
        <dbReference type="EMBL" id="TPW35881.1"/>
    </source>
</evidence>
<gene>
    <name evidence="2" type="ORF">E3202_02860</name>
</gene>
<organism evidence="2 3">
    <name type="scientific">Oecophyllibacter saccharovorans</name>
    <dbReference type="NCBI Taxonomy" id="2558360"/>
    <lineage>
        <taxon>Bacteria</taxon>
        <taxon>Pseudomonadati</taxon>
        <taxon>Pseudomonadota</taxon>
        <taxon>Alphaproteobacteria</taxon>
        <taxon>Acetobacterales</taxon>
        <taxon>Acetobacteraceae</taxon>
        <taxon>Oecophyllibacter</taxon>
    </lineage>
</organism>
<name>A0A506URA5_9PROT</name>
<dbReference type="AlphaFoldDB" id="A0A506URA5"/>
<keyword evidence="3" id="KW-1185">Reference proteome</keyword>
<protein>
    <recommendedName>
        <fullName evidence="4">DUF2125 domain-containing protein</fullName>
    </recommendedName>
</protein>
<proteinExistence type="predicted"/>
<sequence>MPFPTSKGLASDPTDQPSSSRRKTCRPLQKRLSVLWKRHGQKIGVGFLLILGGILLADWGASRAVQASLLLTVDRFDQQLKNDHLIFTHTPPVTDGWPWGARLTLEAPHLQGSIGPYEFGAVAQHLQLGGSWLTWLKSGVQGATLPLQLRETALLRIVSPSRQSLTFRSHQLAFFLHSHDHGQNQRYDFQAETLEAALLGFDENLRFSHLGGTLQLHPAPFPASLHPAPSRISLFLTSRKGQLRDSAFLRRFLDGLLPNTSLARGEIDVSNLLLGLNLSGNGPLQDFPHDGNWQLIIPEAACAFPLPDRARLRSAANPAAKTATEIQGGKPRLVLSGRVNWPGGNGEITARLQNWRGLVATMLQQSGIQQKMSPPQKRLLFSVMAPPAPGRPEPPLSLTFPLQHGYPTGLTPERLDILRHFTLSDLARHISLAP</sequence>
<dbReference type="EMBL" id="SORZ01000001">
    <property type="protein sequence ID" value="TPW35881.1"/>
    <property type="molecule type" value="Genomic_DNA"/>
</dbReference>
<evidence type="ECO:0008006" key="4">
    <source>
        <dbReference type="Google" id="ProtNLM"/>
    </source>
</evidence>
<evidence type="ECO:0000313" key="3">
    <source>
        <dbReference type="Proteomes" id="UP000315037"/>
    </source>
</evidence>
<evidence type="ECO:0000256" key="1">
    <source>
        <dbReference type="SAM" id="MobiDB-lite"/>
    </source>
</evidence>
<dbReference type="Proteomes" id="UP000315037">
    <property type="component" value="Unassembled WGS sequence"/>
</dbReference>